<dbReference type="Proteomes" id="UP000033867">
    <property type="component" value="Unassembled WGS sequence"/>
</dbReference>
<proteinExistence type="predicted"/>
<feature type="transmembrane region" description="Helical" evidence="1">
    <location>
        <begin position="101"/>
        <end position="122"/>
    </location>
</feature>
<accession>A0A0G1BHH7</accession>
<feature type="chain" id="PRO_5002536209" description="DUF4134 domain-containing protein" evidence="2">
    <location>
        <begin position="28"/>
        <end position="128"/>
    </location>
</feature>
<keyword evidence="2" id="KW-0732">Signal</keyword>
<gene>
    <name evidence="3" type="ORF">UV42_C0004G0004</name>
</gene>
<dbReference type="EMBL" id="LCEK01000004">
    <property type="protein sequence ID" value="KKS72792.1"/>
    <property type="molecule type" value="Genomic_DNA"/>
</dbReference>
<keyword evidence="1" id="KW-0812">Transmembrane</keyword>
<dbReference type="InterPro" id="IPR043993">
    <property type="entry name" value="T4SS_pilin"/>
</dbReference>
<evidence type="ECO:0000313" key="4">
    <source>
        <dbReference type="Proteomes" id="UP000033867"/>
    </source>
</evidence>
<feature type="transmembrane region" description="Helical" evidence="1">
    <location>
        <begin position="58"/>
        <end position="80"/>
    </location>
</feature>
<protein>
    <recommendedName>
        <fullName evidence="5">DUF4134 domain-containing protein</fullName>
    </recommendedName>
</protein>
<evidence type="ECO:0008006" key="5">
    <source>
        <dbReference type="Google" id="ProtNLM"/>
    </source>
</evidence>
<keyword evidence="1" id="KW-1133">Transmembrane helix</keyword>
<name>A0A0G1BHH7_9BACT</name>
<sequence length="128" mass="13548">MSYFKKKFLGVLLMVACGVVFAFPAFAQGNLINASDHLTTVSGRAGIGEGNTSSLSSVVGTVINALLTLVGLFFLVLMIYAGYLWMTARGESEPVDKAKKIIAGSMIGLVIILSAYAITVFVTQSFNT</sequence>
<reference evidence="3 4" key="1">
    <citation type="journal article" date="2015" name="Nature">
        <title>rRNA introns, odd ribosomes, and small enigmatic genomes across a large radiation of phyla.</title>
        <authorList>
            <person name="Brown C.T."/>
            <person name="Hug L.A."/>
            <person name="Thomas B.C."/>
            <person name="Sharon I."/>
            <person name="Castelle C.J."/>
            <person name="Singh A."/>
            <person name="Wilkins M.J."/>
            <person name="Williams K.H."/>
            <person name="Banfield J.F."/>
        </authorList>
    </citation>
    <scope>NUCLEOTIDE SEQUENCE [LARGE SCALE GENOMIC DNA]</scope>
</reference>
<evidence type="ECO:0000256" key="1">
    <source>
        <dbReference type="SAM" id="Phobius"/>
    </source>
</evidence>
<feature type="signal peptide" evidence="2">
    <location>
        <begin position="1"/>
        <end position="27"/>
    </location>
</feature>
<dbReference type="Pfam" id="PF18895">
    <property type="entry name" value="T4SS_pilin"/>
    <property type="match status" value="1"/>
</dbReference>
<evidence type="ECO:0000313" key="3">
    <source>
        <dbReference type="EMBL" id="KKS72792.1"/>
    </source>
</evidence>
<organism evidence="3 4">
    <name type="scientific">Candidatus Magasanikbacteria bacterium GW2011_GWE2_42_7</name>
    <dbReference type="NCBI Taxonomy" id="1619052"/>
    <lineage>
        <taxon>Bacteria</taxon>
        <taxon>Candidatus Magasanikiibacteriota</taxon>
    </lineage>
</organism>
<dbReference type="AlphaFoldDB" id="A0A0G1BHH7"/>
<keyword evidence="1" id="KW-0472">Membrane</keyword>
<comment type="caution">
    <text evidence="3">The sequence shown here is derived from an EMBL/GenBank/DDBJ whole genome shotgun (WGS) entry which is preliminary data.</text>
</comment>
<evidence type="ECO:0000256" key="2">
    <source>
        <dbReference type="SAM" id="SignalP"/>
    </source>
</evidence>